<keyword evidence="9" id="KW-1185">Reference proteome</keyword>
<feature type="coiled-coil region" evidence="5">
    <location>
        <begin position="245"/>
        <end position="279"/>
    </location>
</feature>
<protein>
    <recommendedName>
        <fullName evidence="1">Glucosidase 2 subunit beta</fullName>
    </recommendedName>
</protein>
<dbReference type="Pfam" id="PF12999">
    <property type="entry name" value="PRKCSH-like"/>
    <property type="match status" value="2"/>
</dbReference>
<gene>
    <name evidence="8" type="ORF">QBC47DRAFT_386137</name>
</gene>
<keyword evidence="5" id="KW-0175">Coiled coil</keyword>
<dbReference type="Proteomes" id="UP001239445">
    <property type="component" value="Unassembled WGS sequence"/>
</dbReference>
<dbReference type="InterPro" id="IPR009011">
    <property type="entry name" value="Man6P_isomerase_rcpt-bd_dom_sf"/>
</dbReference>
<dbReference type="PANTHER" id="PTHR12630">
    <property type="entry name" value="N-LINKED OLIGOSACCHARIDE PROCESSING"/>
    <property type="match status" value="1"/>
</dbReference>
<sequence>MRRIDALVLLSAFSHSKLAAAKGLPRGVGPEFARFYETKPTFTCIGAQVTISSSQINDNSCDCPDGSDEPGTAACAYLDRLSPEQPLPRSVTGTTNTTNTLPGFWCNNKGHIGSYVPFMYVNDGVCDYDLCCDGSEEFAHVGGVKCENRCAAIGKEWRRVEEEKRQSKERSTARRSALVKEAGDLRAVVEGRITTLKKEIQQLEERKGELQKKYEEVERSERGKVVQTEGQGKLGILLGLAKKRVAELRSTLDKVMDQRDDLQDKVDQLEEILKALKEEYNPNFNDEGVKAAVKSYEDYAASADSDKKSDITDADILDVMKEDGETSGINWAEFEEDDASSDTDIVYNLEAYLPGFLRDYLHDKLNLLRIWMIENGILADNPKSGGESRLVVAAREALDSVKNDLTSKTSSLEEQEKDLAKDYGPEGIFRALKGKCVSSDIGEYEYELCWMDRTMQKSKKGHGNTSMGTFDRIDKELADEEERADGKGLGKGYRMVMKFENGQGCWNGPNRRTDVWLACAEKDELWRVSESEKCVYRMEVGTPAACDEVQDPGAKSKDEL</sequence>
<accession>A0AAJ0B9R5</accession>
<dbReference type="InterPro" id="IPR044865">
    <property type="entry name" value="MRH_dom"/>
</dbReference>
<feature type="coiled-coil region" evidence="5">
    <location>
        <begin position="186"/>
        <end position="220"/>
    </location>
</feature>
<keyword evidence="4" id="KW-1015">Disulfide bond</keyword>
<dbReference type="PROSITE" id="PS51914">
    <property type="entry name" value="MRH"/>
    <property type="match status" value="1"/>
</dbReference>
<organism evidence="8 9">
    <name type="scientific">Echria macrotheca</name>
    <dbReference type="NCBI Taxonomy" id="438768"/>
    <lineage>
        <taxon>Eukaryota</taxon>
        <taxon>Fungi</taxon>
        <taxon>Dikarya</taxon>
        <taxon>Ascomycota</taxon>
        <taxon>Pezizomycotina</taxon>
        <taxon>Sordariomycetes</taxon>
        <taxon>Sordariomycetidae</taxon>
        <taxon>Sordariales</taxon>
        <taxon>Schizotheciaceae</taxon>
        <taxon>Echria</taxon>
    </lineage>
</organism>
<feature type="domain" description="MRH" evidence="7">
    <location>
        <begin position="434"/>
        <end position="548"/>
    </location>
</feature>
<dbReference type="InterPro" id="IPR036607">
    <property type="entry name" value="PRKCSH"/>
</dbReference>
<keyword evidence="3" id="KW-0256">Endoplasmic reticulum</keyword>
<evidence type="ECO:0000256" key="6">
    <source>
        <dbReference type="SAM" id="SignalP"/>
    </source>
</evidence>
<evidence type="ECO:0000256" key="1">
    <source>
        <dbReference type="ARBA" id="ARBA00022387"/>
    </source>
</evidence>
<name>A0AAJ0B9R5_9PEZI</name>
<dbReference type="EMBL" id="MU839836">
    <property type="protein sequence ID" value="KAK1754291.1"/>
    <property type="molecule type" value="Genomic_DNA"/>
</dbReference>
<dbReference type="Gene3D" id="1.10.287.1490">
    <property type="match status" value="1"/>
</dbReference>
<feature type="signal peptide" evidence="6">
    <location>
        <begin position="1"/>
        <end position="21"/>
    </location>
</feature>
<evidence type="ECO:0000256" key="3">
    <source>
        <dbReference type="ARBA" id="ARBA00022824"/>
    </source>
</evidence>
<reference evidence="8" key="1">
    <citation type="submission" date="2023-06" db="EMBL/GenBank/DDBJ databases">
        <title>Genome-scale phylogeny and comparative genomics of the fungal order Sordariales.</title>
        <authorList>
            <consortium name="Lawrence Berkeley National Laboratory"/>
            <person name="Hensen N."/>
            <person name="Bonometti L."/>
            <person name="Westerberg I."/>
            <person name="Brannstrom I.O."/>
            <person name="Guillou S."/>
            <person name="Cros-Aarteil S."/>
            <person name="Calhoun S."/>
            <person name="Haridas S."/>
            <person name="Kuo A."/>
            <person name="Mondo S."/>
            <person name="Pangilinan J."/>
            <person name="Riley R."/>
            <person name="Labutti K."/>
            <person name="Andreopoulos B."/>
            <person name="Lipzen A."/>
            <person name="Chen C."/>
            <person name="Yanf M."/>
            <person name="Daum C."/>
            <person name="Ng V."/>
            <person name="Clum A."/>
            <person name="Steindorff A."/>
            <person name="Ohm R."/>
            <person name="Martin F."/>
            <person name="Silar P."/>
            <person name="Natvig D."/>
            <person name="Lalanne C."/>
            <person name="Gautier V."/>
            <person name="Ament-Velasquez S.L."/>
            <person name="Kruys A."/>
            <person name="Hutchinson M.I."/>
            <person name="Powell A.J."/>
            <person name="Barry K."/>
            <person name="Miller A.N."/>
            <person name="Grigoriev I.V."/>
            <person name="Debuchy R."/>
            <person name="Gladieux P."/>
            <person name="Thoren M.H."/>
            <person name="Johannesson H."/>
        </authorList>
    </citation>
    <scope>NUCLEOTIDE SEQUENCE</scope>
    <source>
        <strain evidence="8">PSN4</strain>
    </source>
</reference>
<dbReference type="SUPFAM" id="SSF50911">
    <property type="entry name" value="Mannose 6-phosphate receptor domain"/>
    <property type="match status" value="1"/>
</dbReference>
<proteinExistence type="predicted"/>
<evidence type="ECO:0000256" key="4">
    <source>
        <dbReference type="ARBA" id="ARBA00023157"/>
    </source>
</evidence>
<dbReference type="AlphaFoldDB" id="A0AAJ0B9R5"/>
<dbReference type="GO" id="GO:0017177">
    <property type="term" value="C:glucosidase II complex"/>
    <property type="evidence" value="ECO:0007669"/>
    <property type="project" value="TreeGrafter"/>
</dbReference>
<evidence type="ECO:0000313" key="8">
    <source>
        <dbReference type="EMBL" id="KAK1754291.1"/>
    </source>
</evidence>
<dbReference type="Pfam" id="PF13015">
    <property type="entry name" value="PRKCSH_1"/>
    <property type="match status" value="1"/>
</dbReference>
<dbReference type="InterPro" id="IPR039794">
    <property type="entry name" value="Gtb1-like"/>
</dbReference>
<dbReference type="Gene3D" id="2.70.130.10">
    <property type="entry name" value="Mannose-6-phosphate receptor binding domain"/>
    <property type="match status" value="1"/>
</dbReference>
<evidence type="ECO:0000256" key="5">
    <source>
        <dbReference type="SAM" id="Coils"/>
    </source>
</evidence>
<comment type="caution">
    <text evidence="8">The sequence shown here is derived from an EMBL/GenBank/DDBJ whole genome shotgun (WGS) entry which is preliminary data.</text>
</comment>
<keyword evidence="2 6" id="KW-0732">Signal</keyword>
<evidence type="ECO:0000256" key="2">
    <source>
        <dbReference type="ARBA" id="ARBA00022729"/>
    </source>
</evidence>
<evidence type="ECO:0000313" key="9">
    <source>
        <dbReference type="Proteomes" id="UP001239445"/>
    </source>
</evidence>
<dbReference type="InterPro" id="IPR028146">
    <property type="entry name" value="PRKCSH_N"/>
</dbReference>
<feature type="chain" id="PRO_5042470335" description="Glucosidase 2 subunit beta" evidence="6">
    <location>
        <begin position="22"/>
        <end position="560"/>
    </location>
</feature>
<dbReference type="GO" id="GO:0006491">
    <property type="term" value="P:N-glycan processing"/>
    <property type="evidence" value="ECO:0007669"/>
    <property type="project" value="TreeGrafter"/>
</dbReference>
<dbReference type="PANTHER" id="PTHR12630:SF1">
    <property type="entry name" value="GLUCOSIDASE 2 SUBUNIT BETA"/>
    <property type="match status" value="1"/>
</dbReference>
<evidence type="ECO:0000259" key="7">
    <source>
        <dbReference type="PROSITE" id="PS51914"/>
    </source>
</evidence>